<dbReference type="SUPFAM" id="SSF54211">
    <property type="entry name" value="Ribosomal protein S5 domain 2-like"/>
    <property type="match status" value="1"/>
</dbReference>
<accession>A0A5N5NEE0</accession>
<dbReference type="Pfam" id="PF08544">
    <property type="entry name" value="GHMP_kinases_C"/>
    <property type="match status" value="1"/>
</dbReference>
<dbReference type="Proteomes" id="UP000327468">
    <property type="component" value="Chromosome 9"/>
</dbReference>
<comment type="similarity">
    <text evidence="5">Belongs to the GHMP kinase family.</text>
</comment>
<evidence type="ECO:0000259" key="11">
    <source>
        <dbReference type="Pfam" id="PF07959"/>
    </source>
</evidence>
<dbReference type="Pfam" id="PF07959">
    <property type="entry name" value="Fucose_pyrophosphorylase"/>
    <property type="match status" value="1"/>
</dbReference>
<evidence type="ECO:0000256" key="7">
    <source>
        <dbReference type="ARBA" id="ARBA00059365"/>
    </source>
</evidence>
<reference evidence="13 14" key="1">
    <citation type="submission" date="2019-06" db="EMBL/GenBank/DDBJ databases">
        <title>A chromosome-scale genome assembly of the striped catfish, Pangasianodon hypophthalmus.</title>
        <authorList>
            <person name="Wen M."/>
            <person name="Zahm M."/>
            <person name="Roques C."/>
            <person name="Cabau C."/>
            <person name="Klopp C."/>
            <person name="Donnadieu C."/>
            <person name="Jouanno E."/>
            <person name="Avarre J.-C."/>
            <person name="Campet M."/>
            <person name="Ha T.T.T."/>
            <person name="Dugue R."/>
            <person name="Lampietro C."/>
            <person name="Louis A."/>
            <person name="Herpin A."/>
            <person name="Echchiki A."/>
            <person name="Berthelot C."/>
            <person name="Parey E."/>
            <person name="Roest-Crollius H."/>
            <person name="Braasch I."/>
            <person name="Postlethwait J."/>
            <person name="Bobe J."/>
            <person name="Montfort J."/>
            <person name="Bouchez O."/>
            <person name="Begum T."/>
            <person name="Schartl M."/>
            <person name="Guiguen Y."/>
        </authorList>
    </citation>
    <scope>NUCLEOTIDE SEQUENCE [LARGE SCALE GENOMIC DNA]</scope>
    <source>
        <strain evidence="13 14">Indonesia</strain>
        <tissue evidence="13">Blood</tissue>
    </source>
</reference>
<dbReference type="InterPro" id="IPR013750">
    <property type="entry name" value="GHMP_kinase_C_dom"/>
</dbReference>
<dbReference type="GO" id="GO:0042352">
    <property type="term" value="P:GDP-L-fucose salvage"/>
    <property type="evidence" value="ECO:0007669"/>
    <property type="project" value="TreeGrafter"/>
</dbReference>
<dbReference type="GO" id="GO:0005524">
    <property type="term" value="F:ATP binding"/>
    <property type="evidence" value="ECO:0007669"/>
    <property type="project" value="UniProtKB-KW"/>
</dbReference>
<feature type="domain" description="GDP-fucose pyrophosphorylase" evidence="11">
    <location>
        <begin position="83"/>
        <end position="492"/>
    </location>
</feature>
<comment type="catalytic activity">
    <reaction evidence="6">
        <text>L-fucose + ATP = beta-L-fucose 1-phosphate + ADP + H(+)</text>
        <dbReference type="Rhea" id="RHEA:13241"/>
        <dbReference type="ChEBI" id="CHEBI:2181"/>
        <dbReference type="ChEBI" id="CHEBI:15378"/>
        <dbReference type="ChEBI" id="CHEBI:30616"/>
        <dbReference type="ChEBI" id="CHEBI:57268"/>
        <dbReference type="ChEBI" id="CHEBI:456216"/>
        <dbReference type="EC" id="2.7.1.52"/>
    </reaction>
</comment>
<dbReference type="Gene3D" id="3.30.230.120">
    <property type="match status" value="1"/>
</dbReference>
<evidence type="ECO:0000313" key="14">
    <source>
        <dbReference type="Proteomes" id="UP000327468"/>
    </source>
</evidence>
<keyword evidence="1" id="KW-0808">Transferase</keyword>
<dbReference type="PANTHER" id="PTHR32463:SF0">
    <property type="entry name" value="L-FUCOSE KINASE"/>
    <property type="match status" value="1"/>
</dbReference>
<dbReference type="InterPro" id="IPR036554">
    <property type="entry name" value="GHMP_kinase_C_sf"/>
</dbReference>
<dbReference type="GO" id="GO:0050201">
    <property type="term" value="F:fucokinase activity"/>
    <property type="evidence" value="ECO:0007669"/>
    <property type="project" value="UniProtKB-EC"/>
</dbReference>
<evidence type="ECO:0000259" key="12">
    <source>
        <dbReference type="Pfam" id="PF08544"/>
    </source>
</evidence>
<evidence type="ECO:0000256" key="6">
    <source>
        <dbReference type="ARBA" id="ARBA00052616"/>
    </source>
</evidence>
<comment type="caution">
    <text evidence="13">The sequence shown here is derived from an EMBL/GenBank/DDBJ whole genome shotgun (WGS) entry which is preliminary data.</text>
</comment>
<evidence type="ECO:0000256" key="2">
    <source>
        <dbReference type="ARBA" id="ARBA00022741"/>
    </source>
</evidence>
<dbReference type="AlphaFoldDB" id="A0A5N5NEE0"/>
<evidence type="ECO:0000256" key="3">
    <source>
        <dbReference type="ARBA" id="ARBA00022777"/>
    </source>
</evidence>
<protein>
    <recommendedName>
        <fullName evidence="9">L-fucose kinase</fullName>
        <ecNumber evidence="8">2.7.1.52</ecNumber>
    </recommendedName>
</protein>
<keyword evidence="14" id="KW-1185">Reference proteome</keyword>
<keyword evidence="4" id="KW-0067">ATP-binding</keyword>
<organism evidence="13 14">
    <name type="scientific">Pangasianodon hypophthalmus</name>
    <name type="common">Striped catfish</name>
    <name type="synonym">Helicophagus hypophthalmus</name>
    <dbReference type="NCBI Taxonomy" id="310915"/>
    <lineage>
        <taxon>Eukaryota</taxon>
        <taxon>Metazoa</taxon>
        <taxon>Chordata</taxon>
        <taxon>Craniata</taxon>
        <taxon>Vertebrata</taxon>
        <taxon>Euteleostomi</taxon>
        <taxon>Actinopterygii</taxon>
        <taxon>Neopterygii</taxon>
        <taxon>Teleostei</taxon>
        <taxon>Ostariophysi</taxon>
        <taxon>Siluriformes</taxon>
        <taxon>Pangasiidae</taxon>
        <taxon>Pangasianodon</taxon>
    </lineage>
</organism>
<gene>
    <name evidence="13" type="ORF">PHYPO_G00247350</name>
</gene>
<sequence>MTAERVLNWTVVVLTCQHKDSVYAFQRELEVRQQRGILPPGALLLTVPDPQEHVGSGGATLNALLVAAEHLSARAGYTVVTADVLYDAHILILHTGRDFPWDGCSRAFCWMPVSAAEQSVEGPVCCLDMLLNCLSTKVCAGSPPGVWVCSTDMILSISTMPTVLWEDFTGVRAVSLPGDMSFAVNHGVYLTDTQGGVCDVIYRGSEERIRSAVLPDGKVPLVSGPVYFSSSVSERLLQTHVTPPLDGCTYLGMDSGALPLQISLFLDILMCLCSDLTEAEFVNGVRAGCSSPSGPQGEAVKSARSVLWRTLRGVPLFLVHASDGHYDYLTMSGREHIVRLTEAGSETQILSHIQELQCVSENSRIINSVLEGEVHVAAGAVVQHCHLQGPIQVNSGCLLSGLDQTVSDQLQHLPLTSDIIVQGHRVNVGELKLTVFTVFGAYDSLEAQSDDVAASFLNQTWSHFFSSTGIQREDLWGAASGARQTLLDARLFLAFMPKGGTVGLDGVRFLLGGSGSIESWRSAWRLSLREVLSLTDQQRELQWREELLFSAGRRRAADTLKSHAAHNLLPCMRAAVLGGKHIELLSTLDSVASGSLTDLGVAARTLACIADVLGCMAGEGKGGLRSGPAANPSWASAFSLLEQGKLEAGVVELANQRARWLNRPDLLVRAARHYEGAGQILLRKAVMSARQFVLIGQGEMPPMGEWQEVECPARLDLSGGWSDTPPIAFEHGGVVVNVSVKVDGKRPIGARVRRIPEPRLVLVSRSGPPDCSMTTQTVCNDLTDLEDHCQPHAPGALLKAVCVCSDVVCFTSPLSLEQQLLQRWGGGLELHSWSQLPHGSGLGTSSILAGAVLAAVYRCTGRSYDTSSLIHAVLHLEQILTTGGGWQDQVGGLVGGVKVARSRPILPLRVEAEQLVLPQGFLTALQQRLLLIYTGKTRLARNLLQDVVRNWYSRLPSIVQNAEQLVSNAEECARACTEGSLTKLGACMNRYWLQKKAMAPGCEPAAVRTMMDALQPIALGQSLAGAGGGGFLFILTEHAQQEQNVRQILNSTQGLCDFSVHSVEIDMEGITVIHQSTGDAQRPS</sequence>
<dbReference type="InterPro" id="IPR020568">
    <property type="entry name" value="Ribosomal_Su5_D2-typ_SF"/>
</dbReference>
<evidence type="ECO:0000256" key="4">
    <source>
        <dbReference type="ARBA" id="ARBA00022840"/>
    </source>
</evidence>
<evidence type="ECO:0000259" key="10">
    <source>
        <dbReference type="Pfam" id="PF00288"/>
    </source>
</evidence>
<dbReference type="FunFam" id="3.30.230.120:FF:000001">
    <property type="entry name" value="L-fucose kinase"/>
    <property type="match status" value="1"/>
</dbReference>
<feature type="domain" description="GHMP kinase N-terminal" evidence="10">
    <location>
        <begin position="820"/>
        <end position="896"/>
    </location>
</feature>
<evidence type="ECO:0000256" key="1">
    <source>
        <dbReference type="ARBA" id="ARBA00022679"/>
    </source>
</evidence>
<dbReference type="InterPro" id="IPR012887">
    <property type="entry name" value="GDP_fucose_pyrophosphorylase"/>
</dbReference>
<dbReference type="PANTHER" id="PTHR32463">
    <property type="entry name" value="L-FUCOSE KINASE"/>
    <property type="match status" value="1"/>
</dbReference>
<evidence type="ECO:0000256" key="8">
    <source>
        <dbReference type="ARBA" id="ARBA00066363"/>
    </source>
</evidence>
<dbReference type="Pfam" id="PF00288">
    <property type="entry name" value="GHMP_kinases_N"/>
    <property type="match status" value="1"/>
</dbReference>
<dbReference type="InterPro" id="IPR052203">
    <property type="entry name" value="GHMP_Kinase-Related"/>
</dbReference>
<evidence type="ECO:0000256" key="5">
    <source>
        <dbReference type="ARBA" id="ARBA00038121"/>
    </source>
</evidence>
<evidence type="ECO:0000256" key="9">
    <source>
        <dbReference type="ARBA" id="ARBA00071656"/>
    </source>
</evidence>
<evidence type="ECO:0000313" key="13">
    <source>
        <dbReference type="EMBL" id="KAB5565944.1"/>
    </source>
</evidence>
<name>A0A5N5NEE0_PANHP</name>
<keyword evidence="2" id="KW-0547">Nucleotide-binding</keyword>
<dbReference type="EMBL" id="VFJC01000010">
    <property type="protein sequence ID" value="KAB5565944.1"/>
    <property type="molecule type" value="Genomic_DNA"/>
</dbReference>
<dbReference type="PRINTS" id="PR00959">
    <property type="entry name" value="MEVGALKINASE"/>
</dbReference>
<dbReference type="EC" id="2.7.1.52" evidence="8"/>
<dbReference type="InterPro" id="IPR006204">
    <property type="entry name" value="GHMP_kinase_N_dom"/>
</dbReference>
<comment type="function">
    <text evidence="7">Takes part in the salvage pathway for reutilization of fucose from the degradation of oligosaccharides.</text>
</comment>
<dbReference type="SUPFAM" id="SSF55060">
    <property type="entry name" value="GHMP Kinase, C-terminal domain"/>
    <property type="match status" value="1"/>
</dbReference>
<feature type="domain" description="GHMP kinase C-terminal" evidence="12">
    <location>
        <begin position="974"/>
        <end position="1051"/>
    </location>
</feature>
<keyword evidence="3" id="KW-0418">Kinase</keyword>
<proteinExistence type="inferred from homology"/>